<dbReference type="Proteomes" id="UP000183832">
    <property type="component" value="Unassembled WGS sequence"/>
</dbReference>
<evidence type="ECO:0000256" key="4">
    <source>
        <dbReference type="ARBA" id="ARBA00022553"/>
    </source>
</evidence>
<protein>
    <submittedName>
        <fullName evidence="10">CLUMA_CG014890, isoform B</fullName>
    </submittedName>
</protein>
<accession>A0A1J1IN63</accession>
<evidence type="ECO:0000256" key="2">
    <source>
        <dbReference type="ARBA" id="ARBA00009423"/>
    </source>
</evidence>
<evidence type="ECO:0000259" key="9">
    <source>
        <dbReference type="Pfam" id="PF05010"/>
    </source>
</evidence>
<evidence type="ECO:0000256" key="3">
    <source>
        <dbReference type="ARBA" id="ARBA00022490"/>
    </source>
</evidence>
<feature type="compositionally biased region" description="Polar residues" evidence="8">
    <location>
        <begin position="311"/>
        <end position="320"/>
    </location>
</feature>
<organism evidence="10 11">
    <name type="scientific">Clunio marinus</name>
    <dbReference type="NCBI Taxonomy" id="568069"/>
    <lineage>
        <taxon>Eukaryota</taxon>
        <taxon>Metazoa</taxon>
        <taxon>Ecdysozoa</taxon>
        <taxon>Arthropoda</taxon>
        <taxon>Hexapoda</taxon>
        <taxon>Insecta</taxon>
        <taxon>Pterygota</taxon>
        <taxon>Neoptera</taxon>
        <taxon>Endopterygota</taxon>
        <taxon>Diptera</taxon>
        <taxon>Nematocera</taxon>
        <taxon>Chironomoidea</taxon>
        <taxon>Chironomidae</taxon>
        <taxon>Clunio</taxon>
    </lineage>
</organism>
<dbReference type="FunFam" id="1.20.5.1700:FF:000001">
    <property type="entry name" value="Transforming acidic coiled-coil-containing protein 1 isoform 2"/>
    <property type="match status" value="1"/>
</dbReference>
<comment type="similarity">
    <text evidence="2">Belongs to the TACC family.</text>
</comment>
<feature type="compositionally biased region" description="Polar residues" evidence="8">
    <location>
        <begin position="284"/>
        <end position="303"/>
    </location>
</feature>
<feature type="compositionally biased region" description="Polar residues" evidence="8">
    <location>
        <begin position="458"/>
        <end position="467"/>
    </location>
</feature>
<evidence type="ECO:0000256" key="6">
    <source>
        <dbReference type="ARBA" id="ARBA00023212"/>
    </source>
</evidence>
<feature type="compositionally biased region" description="Polar residues" evidence="8">
    <location>
        <begin position="230"/>
        <end position="240"/>
    </location>
</feature>
<dbReference type="InterPro" id="IPR007707">
    <property type="entry name" value="TACC_C"/>
</dbReference>
<evidence type="ECO:0000256" key="7">
    <source>
        <dbReference type="SAM" id="Coils"/>
    </source>
</evidence>
<evidence type="ECO:0000313" key="11">
    <source>
        <dbReference type="Proteomes" id="UP000183832"/>
    </source>
</evidence>
<evidence type="ECO:0000313" key="10">
    <source>
        <dbReference type="EMBL" id="CRL01671.1"/>
    </source>
</evidence>
<gene>
    <name evidence="10" type="ORF">CLUMA_CG014890</name>
</gene>
<dbReference type="AlphaFoldDB" id="A0A1J1IN63"/>
<dbReference type="OrthoDB" id="10255048at2759"/>
<feature type="domain" description="Transforming acidic coiled-coil-containing protein C-terminal" evidence="9">
    <location>
        <begin position="822"/>
        <end position="1014"/>
    </location>
</feature>
<feature type="compositionally biased region" description="Basic and acidic residues" evidence="8">
    <location>
        <begin position="264"/>
        <end position="283"/>
    </location>
</feature>
<feature type="compositionally biased region" description="Basic and acidic residues" evidence="8">
    <location>
        <begin position="388"/>
        <end position="399"/>
    </location>
</feature>
<feature type="compositionally biased region" description="Basic and acidic residues" evidence="8">
    <location>
        <begin position="511"/>
        <end position="534"/>
    </location>
</feature>
<dbReference type="Pfam" id="PF05010">
    <property type="entry name" value="TACC_C"/>
    <property type="match status" value="1"/>
</dbReference>
<dbReference type="GO" id="GO:0007052">
    <property type="term" value="P:mitotic spindle organization"/>
    <property type="evidence" value="ECO:0007669"/>
    <property type="project" value="InterPro"/>
</dbReference>
<feature type="region of interest" description="Disordered" evidence="8">
    <location>
        <begin position="600"/>
        <end position="627"/>
    </location>
</feature>
<reference evidence="10 11" key="1">
    <citation type="submission" date="2015-04" db="EMBL/GenBank/DDBJ databases">
        <authorList>
            <person name="Syromyatnikov M.Y."/>
            <person name="Popov V.N."/>
        </authorList>
    </citation>
    <scope>NUCLEOTIDE SEQUENCE [LARGE SCALE GENOMIC DNA]</scope>
</reference>
<dbReference type="Gene3D" id="1.20.5.1700">
    <property type="match status" value="1"/>
</dbReference>
<keyword evidence="6" id="KW-0206">Cytoskeleton</keyword>
<feature type="compositionally biased region" description="Basic and acidic residues" evidence="8">
    <location>
        <begin position="406"/>
        <end position="415"/>
    </location>
</feature>
<feature type="region of interest" description="Disordered" evidence="8">
    <location>
        <begin position="1"/>
        <end position="82"/>
    </location>
</feature>
<comment type="subcellular location">
    <subcellularLocation>
        <location evidence="1">Cytoplasm</location>
        <location evidence="1">Cytoskeleton</location>
    </subcellularLocation>
</comment>
<evidence type="ECO:0000256" key="1">
    <source>
        <dbReference type="ARBA" id="ARBA00004245"/>
    </source>
</evidence>
<dbReference type="InterPro" id="IPR039915">
    <property type="entry name" value="TACC"/>
</dbReference>
<proteinExistence type="inferred from homology"/>
<feature type="compositionally biased region" description="Basic and acidic residues" evidence="8">
    <location>
        <begin position="323"/>
        <end position="341"/>
    </location>
</feature>
<feature type="compositionally biased region" description="Polar residues" evidence="8">
    <location>
        <begin position="477"/>
        <end position="489"/>
    </location>
</feature>
<evidence type="ECO:0000256" key="8">
    <source>
        <dbReference type="SAM" id="MobiDB-lite"/>
    </source>
</evidence>
<feature type="compositionally biased region" description="Polar residues" evidence="8">
    <location>
        <begin position="15"/>
        <end position="29"/>
    </location>
</feature>
<dbReference type="STRING" id="568069.A0A1J1IN63"/>
<feature type="compositionally biased region" description="Basic and acidic residues" evidence="8">
    <location>
        <begin position="1"/>
        <end position="14"/>
    </location>
</feature>
<name>A0A1J1IN63_9DIPT</name>
<keyword evidence="5 7" id="KW-0175">Coiled coil</keyword>
<feature type="compositionally biased region" description="Polar residues" evidence="8">
    <location>
        <begin position="60"/>
        <end position="78"/>
    </location>
</feature>
<keyword evidence="11" id="KW-1185">Reference proteome</keyword>
<feature type="region of interest" description="Disordered" evidence="8">
    <location>
        <begin position="225"/>
        <end position="580"/>
    </location>
</feature>
<evidence type="ECO:0000256" key="5">
    <source>
        <dbReference type="ARBA" id="ARBA00023054"/>
    </source>
</evidence>
<feature type="compositionally biased region" description="Basic and acidic residues" evidence="8">
    <location>
        <begin position="490"/>
        <end position="499"/>
    </location>
</feature>
<dbReference type="GO" id="GO:0007097">
    <property type="term" value="P:nuclear migration"/>
    <property type="evidence" value="ECO:0007669"/>
    <property type="project" value="TreeGrafter"/>
</dbReference>
<feature type="coiled-coil region" evidence="7">
    <location>
        <begin position="822"/>
        <end position="889"/>
    </location>
</feature>
<keyword evidence="3" id="KW-0963">Cytoplasm</keyword>
<dbReference type="PANTHER" id="PTHR13924:SF10">
    <property type="entry name" value="TRANSFORMING ACIDIC COILED-COIL PROTEIN, ISOFORM K"/>
    <property type="match status" value="1"/>
</dbReference>
<dbReference type="GO" id="GO:0005856">
    <property type="term" value="C:cytoskeleton"/>
    <property type="evidence" value="ECO:0007669"/>
    <property type="project" value="UniProtKB-SubCell"/>
</dbReference>
<dbReference type="EMBL" id="CVRI01000056">
    <property type="protein sequence ID" value="CRL01671.1"/>
    <property type="molecule type" value="Genomic_DNA"/>
</dbReference>
<dbReference type="GO" id="GO:0005737">
    <property type="term" value="C:cytoplasm"/>
    <property type="evidence" value="ECO:0007669"/>
    <property type="project" value="TreeGrafter"/>
</dbReference>
<dbReference type="PANTHER" id="PTHR13924">
    <property type="entry name" value="TRANSFORMING ACIDIC COILED-COIL CONTAINING PROTEIN 1/2"/>
    <property type="match status" value="1"/>
</dbReference>
<sequence length="1020" mass="115068">MERAILRENRESNHFDSQSPVKAQINNTSESEDISNIDPYDTTKENYNPKSLSEIASEKSVISSPRSFDGNTNSTSTPKVVGKKDLSSDYELDKTVNLSEFHEISEIQLTIDNLLTYSGFILAPHYPRNEGQRAKNDSNLSSLLAGINNLGINSSDQSVISRENRGNNLTFSDDEEQFVECESFNDNSNRFANNTVVHDEKNDSNINKTINIESENIAVVTLTNDESKENISPNDLSHSNSNEKDNEDEINPTTPQPQQFDDDVSMKEDSRYLPMKTNDRKSLEQATSQAIQETSEQSTSNVEATKPVESELNSDQTSTAIDEEAHSDVNEETVKHSKPEINVEQATPEVKNEEINLSKPSSEISNEEIKDSEPEVSLEETSPGTIEEEPKLPESEVHVKQTSPETNKEEVKLQESEVIEEQTSPIAGKEEVKFPESEANAKQTSPEINKEEAKLPASDSSVEQTSPETEKEEVKLSESQVSVEQTSPEINKEKSKLPESEVSVEQTSPEINKEETKLPESEVNVEKVSPEEIKFSVPLPSENDDKIIPNVDVQNTTPIGECRQQPPSETSFNSSQNSFEKLEKSIEIQVERENLLHQNVVQTPPDNETNTEKSFKKEESQQLTEDDSEIKQFPNMISPAIEGIFEKPKETIFVDKIENQVDVEFKMPTMPIFSSKQDDFKSSSSCNFGDSDFDFLQNFGTSVQARLSVLQRDSVLLKFDPLLNLPVVKTLEPTKEEDDYIADLELNIPKKIQYSPNSSAASYSSFNEQPTRQLLTEEDEMSLNVDIMKDKTTEHESFESNHIQCEESKLNSYNEDNSTIKMADLENKIKKEAEMREEALLKRISEKDKQIVKMNGVVEAYEKAISELIAEKDKLVQSYEKKCSDLKNDSELNANHLASLEATFSDLHAKYERTKQIATELKDREETILQDKKTLIDSLKMQEARYDKMKSHAMSQLEIANNSLADMSRTHQAEVTKLKALLKKEEISRASINEQLIQKAKENSELVKICDELINGSQPS</sequence>
<feature type="compositionally biased region" description="Polar residues" evidence="8">
    <location>
        <begin position="565"/>
        <end position="579"/>
    </location>
</feature>
<keyword evidence="4" id="KW-0597">Phosphoprotein</keyword>
<feature type="compositionally biased region" description="Basic and acidic residues" evidence="8">
    <location>
        <begin position="610"/>
        <end position="620"/>
    </location>
</feature>